<sequence>MITAAANADAVSPPMIFTGATPSVSCDWMEAFAALAIADVAAVIIAKKARRVRYLQAVDIATLARRSMEVLHVGSGRGWLRRPRG</sequence>
<dbReference type="Proteomes" id="UP000093757">
    <property type="component" value="Unassembled WGS sequence"/>
</dbReference>
<reference evidence="2 3" key="1">
    <citation type="submission" date="2016-06" db="EMBL/GenBank/DDBJ databases">
        <authorList>
            <person name="Kjaerup R.B."/>
            <person name="Dalgaard T.S."/>
            <person name="Juul-Madsen H.R."/>
        </authorList>
    </citation>
    <scope>NUCLEOTIDE SEQUENCE [LARGE SCALE GENOMIC DNA]</scope>
    <source>
        <strain evidence="2 3">1245752.6</strain>
    </source>
</reference>
<dbReference type="EMBL" id="MAEM01000465">
    <property type="protein sequence ID" value="OBR99185.1"/>
    <property type="molecule type" value="Genomic_DNA"/>
</dbReference>
<dbReference type="AlphaFoldDB" id="A0A1A6BA68"/>
<comment type="caution">
    <text evidence="2">The sequence shown here is derived from an EMBL/GenBank/DDBJ whole genome shotgun (WGS) entry which is preliminary data.</text>
</comment>
<name>A0A1A6BA68_MYCGO</name>
<accession>A0A1A6BA68</accession>
<feature type="transmembrane region" description="Helical" evidence="1">
    <location>
        <begin position="28"/>
        <end position="46"/>
    </location>
</feature>
<organism evidence="2 3">
    <name type="scientific">Mycobacterium gordonae</name>
    <dbReference type="NCBI Taxonomy" id="1778"/>
    <lineage>
        <taxon>Bacteria</taxon>
        <taxon>Bacillati</taxon>
        <taxon>Actinomycetota</taxon>
        <taxon>Actinomycetes</taxon>
        <taxon>Mycobacteriales</taxon>
        <taxon>Mycobacteriaceae</taxon>
        <taxon>Mycobacterium</taxon>
    </lineage>
</organism>
<evidence type="ECO:0000313" key="2">
    <source>
        <dbReference type="EMBL" id="OBR99185.1"/>
    </source>
</evidence>
<keyword evidence="1" id="KW-0472">Membrane</keyword>
<gene>
    <name evidence="2" type="ORF">A9W98_31575</name>
</gene>
<proteinExistence type="predicted"/>
<keyword evidence="1" id="KW-0812">Transmembrane</keyword>
<keyword evidence="1" id="KW-1133">Transmembrane helix</keyword>
<evidence type="ECO:0000313" key="3">
    <source>
        <dbReference type="Proteomes" id="UP000093757"/>
    </source>
</evidence>
<protein>
    <submittedName>
        <fullName evidence="2">Uncharacterized protein</fullName>
    </submittedName>
</protein>
<evidence type="ECO:0000256" key="1">
    <source>
        <dbReference type="SAM" id="Phobius"/>
    </source>
</evidence>